<feature type="domain" description="Lon proteolytic" evidence="11">
    <location>
        <begin position="692"/>
        <end position="922"/>
    </location>
</feature>
<evidence type="ECO:0000313" key="14">
    <source>
        <dbReference type="Proteomes" id="UP000788993"/>
    </source>
</evidence>
<evidence type="ECO:0000256" key="8">
    <source>
        <dbReference type="ARBA" id="ARBA00050665"/>
    </source>
</evidence>
<evidence type="ECO:0000259" key="11">
    <source>
        <dbReference type="PROSITE" id="PS51786"/>
    </source>
</evidence>
<dbReference type="InterPro" id="IPR027065">
    <property type="entry name" value="Lon_Prtase"/>
</dbReference>
<dbReference type="GO" id="GO:0004252">
    <property type="term" value="F:serine-type endopeptidase activity"/>
    <property type="evidence" value="ECO:0007669"/>
    <property type="project" value="UniProtKB-UniRule"/>
</dbReference>
<dbReference type="InterPro" id="IPR008268">
    <property type="entry name" value="Peptidase_S16_AS"/>
</dbReference>
<evidence type="ECO:0000256" key="10">
    <source>
        <dbReference type="PROSITE-ProRule" id="PRU01122"/>
    </source>
</evidence>
<feature type="short sequence motif" description="Microbody targeting signal" evidence="9">
    <location>
        <begin position="933"/>
        <end position="935"/>
    </location>
</feature>
<dbReference type="Gene3D" id="3.40.50.300">
    <property type="entry name" value="P-loop containing nucleotide triphosphate hydrolases"/>
    <property type="match status" value="1"/>
</dbReference>
<accession>A0A9P8PA86</accession>
<dbReference type="Pfam" id="PF05362">
    <property type="entry name" value="Lon_C"/>
    <property type="match status" value="1"/>
</dbReference>
<dbReference type="HAMAP" id="MF_03121">
    <property type="entry name" value="lonp2_euk"/>
    <property type="match status" value="1"/>
</dbReference>
<evidence type="ECO:0000256" key="3">
    <source>
        <dbReference type="ARBA" id="ARBA00022741"/>
    </source>
</evidence>
<evidence type="ECO:0000256" key="7">
    <source>
        <dbReference type="ARBA" id="ARBA00023140"/>
    </source>
</evidence>
<comment type="function">
    <text evidence="9">ATP-dependent serine protease that mediates the selective degradation of misfolded and unassembled polypeptides in the peroxisomal matrix. Necessary for type 2 peroxisome targeting signal (PTS2)-containing protein processing and facilitates peroxisome matrix protein import.</text>
</comment>
<feature type="active site" evidence="9 10">
    <location>
        <position position="789"/>
    </location>
</feature>
<feature type="binding site" evidence="9">
    <location>
        <begin position="452"/>
        <end position="459"/>
    </location>
    <ligand>
        <name>ATP</name>
        <dbReference type="ChEBI" id="CHEBI:30616"/>
    </ligand>
</feature>
<feature type="active site" evidence="9 10">
    <location>
        <position position="832"/>
    </location>
</feature>
<dbReference type="Proteomes" id="UP000788993">
    <property type="component" value="Unassembled WGS sequence"/>
</dbReference>
<keyword evidence="6 9" id="KW-0067">ATP-binding</keyword>
<dbReference type="SUPFAM" id="SSF52540">
    <property type="entry name" value="P-loop containing nucleoside triphosphate hydrolases"/>
    <property type="match status" value="1"/>
</dbReference>
<protein>
    <recommendedName>
        <fullName evidence="9">Lon protease homolog 2, peroxisomal</fullName>
        <ecNumber evidence="9">3.4.21.-</ecNumber>
    </recommendedName>
</protein>
<dbReference type="InterPro" id="IPR003111">
    <property type="entry name" value="Lon_prtase_N"/>
</dbReference>
<keyword evidence="7 9" id="KW-0576">Peroxisome</keyword>
<feature type="domain" description="Lon N-terminal" evidence="12">
    <location>
        <begin position="12"/>
        <end position="296"/>
    </location>
</feature>
<dbReference type="InterPro" id="IPR014721">
    <property type="entry name" value="Ribsml_uS5_D2-typ_fold_subgr"/>
</dbReference>
<dbReference type="InterPro" id="IPR003959">
    <property type="entry name" value="ATPase_AAA_core"/>
</dbReference>
<evidence type="ECO:0000256" key="1">
    <source>
        <dbReference type="ARBA" id="ARBA00004253"/>
    </source>
</evidence>
<dbReference type="EMBL" id="JAEUBD010001062">
    <property type="protein sequence ID" value="KAH3667647.1"/>
    <property type="molecule type" value="Genomic_DNA"/>
</dbReference>
<reference evidence="13" key="2">
    <citation type="submission" date="2021-01" db="EMBL/GenBank/DDBJ databases">
        <authorList>
            <person name="Schikora-Tamarit M.A."/>
        </authorList>
    </citation>
    <scope>NUCLEOTIDE SEQUENCE</scope>
    <source>
        <strain evidence="13">NCAIM Y.01608</strain>
    </source>
</reference>
<dbReference type="InterPro" id="IPR003593">
    <property type="entry name" value="AAA+_ATPase"/>
</dbReference>
<dbReference type="Gene3D" id="3.30.230.10">
    <property type="match status" value="1"/>
</dbReference>
<dbReference type="PROSITE" id="PS01046">
    <property type="entry name" value="LON_SER"/>
    <property type="match status" value="1"/>
</dbReference>
<dbReference type="InterPro" id="IPR020568">
    <property type="entry name" value="Ribosomal_Su5_D2-typ_SF"/>
</dbReference>
<dbReference type="Gene3D" id="1.20.5.5270">
    <property type="match status" value="1"/>
</dbReference>
<comment type="catalytic activity">
    <reaction evidence="8">
        <text>Hydrolysis of proteins in presence of ATP.</text>
        <dbReference type="EC" id="3.4.21.53"/>
    </reaction>
</comment>
<dbReference type="InterPro" id="IPR054594">
    <property type="entry name" value="Lon_lid"/>
</dbReference>
<dbReference type="PRINTS" id="PR00830">
    <property type="entry name" value="ENDOLAPTASE"/>
</dbReference>
<gene>
    <name evidence="13" type="ORF">OGATHE_003170</name>
</gene>
<dbReference type="GO" id="GO:0006515">
    <property type="term" value="P:protein quality control for misfolded or incompletely synthesized proteins"/>
    <property type="evidence" value="ECO:0007669"/>
    <property type="project" value="UniProtKB-UniRule"/>
</dbReference>
<sequence>MSSKSSAWQVELPVHRLERNLIFLPGITYRVVFDKQKALDLASRWSAKERSERVAAIASRFGLSSKHLVACVPGYPDSDTCTVCVVNGFYEMSETTVVSFKGVTRGYIVQSDEDTATVEIQEEASVPHPDTKDMIRLFDNIDQFLTYYKDEGTLDSEDKEERSRQILLRLTPLATLLNAQLSASDVSAGLKRLRQAYGRKSGDFAHYNDVLVALFPFPIELKISYLRSKGAERIEVFNKCVAFANKVFEEHLNTSYLAEIWSSLDHHSSKAQSNVSRSQFISNHLRNLRRLVEEMGLTRVTGRGSRTAEDNDENKSIQDFVDSLDKYLINEDGKRLIAKDFGRLKQMQSSSSDYQVLRAYLEIIMDLPWQRLDSFVESVNVDLARAREQLDADHYGMESAKERILEYLAVLNLHNQKQPRHEPEFVYGTGDEPTTKERPASTLKAPILLLTGPPGVGKTSLARSIATTLGRKFQRISVGGLNDFADLKGHRRTYVGAIPGLIVQALRRSQSMNPVILLDEVDKIGSNSRKGDPEAALLEILDPEQNTNFHDHYIGFPIDLSQILFVCTSNDLWQLSDPLRDRMEVIELAGYNYMEKVEISKKYLIPRQLERAGLSSDAVAMDDETILKMATHYTSEPGIRNLERLIAAICRGKAVERQMGEATKTVTVHDLAKYIGSPSHLRATAAGETKFQKGYGVVNGLSYNSDGSGSLLRFEMIGLPGSQKMNCTGRLGEVLLESSQIANTLVGYLLHNNLVAGTQEFRDELLKRYENTSVHLHVPEGAISKDGPSAGITMTLCLMSLVLRKKVPETLAMTGEITLTGKVLPIGGVREKLLGAHLAGKVNKVLLPRQNRKDVIEDFIYNLRNRELAKELFAKFLDEEEQLLKEGRTHAGEPEKWVYQTLGLEIVYVDDFSDVLASVWEGEVLLTGGIREARI</sequence>
<dbReference type="FunFam" id="3.40.50.300:FF:000021">
    <property type="entry name" value="Lon protease homolog"/>
    <property type="match status" value="1"/>
</dbReference>
<dbReference type="GO" id="GO:0004176">
    <property type="term" value="F:ATP-dependent peptidase activity"/>
    <property type="evidence" value="ECO:0007669"/>
    <property type="project" value="UniProtKB-UniRule"/>
</dbReference>
<organism evidence="13 14">
    <name type="scientific">Ogataea polymorpha</name>
    <dbReference type="NCBI Taxonomy" id="460523"/>
    <lineage>
        <taxon>Eukaryota</taxon>
        <taxon>Fungi</taxon>
        <taxon>Dikarya</taxon>
        <taxon>Ascomycota</taxon>
        <taxon>Saccharomycotina</taxon>
        <taxon>Pichiomycetes</taxon>
        <taxon>Pichiales</taxon>
        <taxon>Pichiaceae</taxon>
        <taxon>Ogataea</taxon>
    </lineage>
</organism>
<reference evidence="13" key="1">
    <citation type="journal article" date="2021" name="Open Biol.">
        <title>Shared evolutionary footprints suggest mitochondrial oxidative damage underlies multiple complex I losses in fungi.</title>
        <authorList>
            <person name="Schikora-Tamarit M.A."/>
            <person name="Marcet-Houben M."/>
            <person name="Nosek J."/>
            <person name="Gabaldon T."/>
        </authorList>
    </citation>
    <scope>NUCLEOTIDE SEQUENCE</scope>
    <source>
        <strain evidence="13">NCAIM Y.01608</strain>
    </source>
</reference>
<dbReference type="GO" id="GO:0005524">
    <property type="term" value="F:ATP binding"/>
    <property type="evidence" value="ECO:0007669"/>
    <property type="project" value="UniProtKB-UniRule"/>
</dbReference>
<evidence type="ECO:0000256" key="9">
    <source>
        <dbReference type="HAMAP-Rule" id="MF_03121"/>
    </source>
</evidence>
<dbReference type="CDD" id="cd19500">
    <property type="entry name" value="RecA-like_Lon"/>
    <property type="match status" value="1"/>
</dbReference>
<name>A0A9P8PA86_9ASCO</name>
<evidence type="ECO:0000259" key="12">
    <source>
        <dbReference type="PROSITE" id="PS51787"/>
    </source>
</evidence>
<dbReference type="InterPro" id="IPR027501">
    <property type="entry name" value="Lonp2_euk"/>
</dbReference>
<dbReference type="Gene3D" id="1.10.8.60">
    <property type="match status" value="1"/>
</dbReference>
<dbReference type="GO" id="GO:0016558">
    <property type="term" value="P:protein import into peroxisome matrix"/>
    <property type="evidence" value="ECO:0007669"/>
    <property type="project" value="UniProtKB-UniRule"/>
</dbReference>
<keyword evidence="2 9" id="KW-0645">Protease</keyword>
<dbReference type="GO" id="GO:0005782">
    <property type="term" value="C:peroxisomal matrix"/>
    <property type="evidence" value="ECO:0007669"/>
    <property type="project" value="UniProtKB-SubCell"/>
</dbReference>
<evidence type="ECO:0000256" key="6">
    <source>
        <dbReference type="ARBA" id="ARBA00022840"/>
    </source>
</evidence>
<dbReference type="InterPro" id="IPR008269">
    <property type="entry name" value="Lon_proteolytic"/>
</dbReference>
<keyword evidence="14" id="KW-1185">Reference proteome</keyword>
<dbReference type="Pfam" id="PF00004">
    <property type="entry name" value="AAA"/>
    <property type="match status" value="1"/>
</dbReference>
<keyword evidence="3 9" id="KW-0547">Nucleotide-binding</keyword>
<dbReference type="Pfam" id="PF22667">
    <property type="entry name" value="Lon_lid"/>
    <property type="match status" value="1"/>
</dbReference>
<dbReference type="PROSITE" id="PS51787">
    <property type="entry name" value="LON_N"/>
    <property type="match status" value="1"/>
</dbReference>
<keyword evidence="4 9" id="KW-0378">Hydrolase</keyword>
<comment type="subcellular location">
    <subcellularLocation>
        <location evidence="1 9">Peroxisome matrix</location>
    </subcellularLocation>
</comment>
<dbReference type="AlphaFoldDB" id="A0A9P8PA86"/>
<comment type="similarity">
    <text evidence="9 10">Belongs to the peptidase S16 family.</text>
</comment>
<dbReference type="PANTHER" id="PTHR10046">
    <property type="entry name" value="ATP DEPENDENT LON PROTEASE FAMILY MEMBER"/>
    <property type="match status" value="1"/>
</dbReference>
<comment type="caution">
    <text evidence="13">The sequence shown here is derived from an EMBL/GenBank/DDBJ whole genome shotgun (WGS) entry which is preliminary data.</text>
</comment>
<proteinExistence type="inferred from homology"/>
<dbReference type="PROSITE" id="PS51786">
    <property type="entry name" value="LON_PROTEOLYTIC"/>
    <property type="match status" value="1"/>
</dbReference>
<evidence type="ECO:0000256" key="5">
    <source>
        <dbReference type="ARBA" id="ARBA00022825"/>
    </source>
</evidence>
<dbReference type="GO" id="GO:0016485">
    <property type="term" value="P:protein processing"/>
    <property type="evidence" value="ECO:0007669"/>
    <property type="project" value="UniProtKB-UniRule"/>
</dbReference>
<dbReference type="EC" id="3.4.21.-" evidence="9"/>
<dbReference type="SMART" id="SM00382">
    <property type="entry name" value="AAA"/>
    <property type="match status" value="1"/>
</dbReference>
<dbReference type="SUPFAM" id="SSF54211">
    <property type="entry name" value="Ribosomal protein S5 domain 2-like"/>
    <property type="match status" value="1"/>
</dbReference>
<dbReference type="GO" id="GO:0016887">
    <property type="term" value="F:ATP hydrolysis activity"/>
    <property type="evidence" value="ECO:0007669"/>
    <property type="project" value="UniProtKB-UniRule"/>
</dbReference>
<evidence type="ECO:0000256" key="4">
    <source>
        <dbReference type="ARBA" id="ARBA00022801"/>
    </source>
</evidence>
<evidence type="ECO:0000313" key="13">
    <source>
        <dbReference type="EMBL" id="KAH3667647.1"/>
    </source>
</evidence>
<dbReference type="InterPro" id="IPR027417">
    <property type="entry name" value="P-loop_NTPase"/>
</dbReference>
<evidence type="ECO:0000256" key="2">
    <source>
        <dbReference type="ARBA" id="ARBA00022670"/>
    </source>
</evidence>
<keyword evidence="5 9" id="KW-0720">Serine protease</keyword>